<evidence type="ECO:0000313" key="2">
    <source>
        <dbReference type="EMBL" id="KAH8107846.1"/>
    </source>
</evidence>
<accession>A0A8K0UXU8</accession>
<gene>
    <name evidence="2" type="ORF">BXZ70DRAFT_16470</name>
</gene>
<feature type="region of interest" description="Disordered" evidence="1">
    <location>
        <begin position="22"/>
        <end position="42"/>
    </location>
</feature>
<name>A0A8K0UXU8_9AGAR</name>
<dbReference type="EMBL" id="JAEVFJ010000001">
    <property type="protein sequence ID" value="KAH8107846.1"/>
    <property type="molecule type" value="Genomic_DNA"/>
</dbReference>
<organism evidence="2 3">
    <name type="scientific">Cristinia sonorae</name>
    <dbReference type="NCBI Taxonomy" id="1940300"/>
    <lineage>
        <taxon>Eukaryota</taxon>
        <taxon>Fungi</taxon>
        <taxon>Dikarya</taxon>
        <taxon>Basidiomycota</taxon>
        <taxon>Agaricomycotina</taxon>
        <taxon>Agaricomycetes</taxon>
        <taxon>Agaricomycetidae</taxon>
        <taxon>Agaricales</taxon>
        <taxon>Pleurotineae</taxon>
        <taxon>Stephanosporaceae</taxon>
        <taxon>Cristinia</taxon>
    </lineage>
</organism>
<evidence type="ECO:0000313" key="3">
    <source>
        <dbReference type="Proteomes" id="UP000813824"/>
    </source>
</evidence>
<keyword evidence="3" id="KW-1185">Reference proteome</keyword>
<sequence length="327" mass="36792">MTDFLATRGRFKDCKEVRRLGSPQIPPWPNRKTAATGRDNGKKNLNHPITVAKMPSGHIQLANTYPRRGPRDILPVELWAIIKTFIHPSDLLTHVSFFVVTESIADVLYGNPQRQAAFWEALCLSNGLGCVAQDERNEETGAPNVPWGVVAIECAQNAVHCHHPECGLARLRENGMWDCSSSHILNSSLTNAYYSAVECMELIGHKYSSWDEIFRLNMLMNATRGRLQIPDHTCLVNPLLKQIMFEREHEQSAVPSDATEESYLRPYDEETVPSRLCDHPIALRSFATFPPMLGMFFMGEMIPGLGFKACSQLGVTVDSFVREIHKQ</sequence>
<dbReference type="OrthoDB" id="2803395at2759"/>
<dbReference type="AlphaFoldDB" id="A0A8K0UXU8"/>
<proteinExistence type="predicted"/>
<comment type="caution">
    <text evidence="2">The sequence shown here is derived from an EMBL/GenBank/DDBJ whole genome shotgun (WGS) entry which is preliminary data.</text>
</comment>
<protein>
    <submittedName>
        <fullName evidence="2">Uncharacterized protein</fullName>
    </submittedName>
</protein>
<dbReference type="Proteomes" id="UP000813824">
    <property type="component" value="Unassembled WGS sequence"/>
</dbReference>
<evidence type="ECO:0000256" key="1">
    <source>
        <dbReference type="SAM" id="MobiDB-lite"/>
    </source>
</evidence>
<reference evidence="2" key="1">
    <citation type="journal article" date="2021" name="New Phytol.">
        <title>Evolutionary innovations through gain and loss of genes in the ectomycorrhizal Boletales.</title>
        <authorList>
            <person name="Wu G."/>
            <person name="Miyauchi S."/>
            <person name="Morin E."/>
            <person name="Kuo A."/>
            <person name="Drula E."/>
            <person name="Varga T."/>
            <person name="Kohler A."/>
            <person name="Feng B."/>
            <person name="Cao Y."/>
            <person name="Lipzen A."/>
            <person name="Daum C."/>
            <person name="Hundley H."/>
            <person name="Pangilinan J."/>
            <person name="Johnson J."/>
            <person name="Barry K."/>
            <person name="LaButti K."/>
            <person name="Ng V."/>
            <person name="Ahrendt S."/>
            <person name="Min B."/>
            <person name="Choi I.G."/>
            <person name="Park H."/>
            <person name="Plett J.M."/>
            <person name="Magnuson J."/>
            <person name="Spatafora J.W."/>
            <person name="Nagy L.G."/>
            <person name="Henrissat B."/>
            <person name="Grigoriev I.V."/>
            <person name="Yang Z.L."/>
            <person name="Xu J."/>
            <person name="Martin F.M."/>
        </authorList>
    </citation>
    <scope>NUCLEOTIDE SEQUENCE</scope>
    <source>
        <strain evidence="2">KKN 215</strain>
    </source>
</reference>